<name>A0A1R2BH44_9CILI</name>
<dbReference type="Proteomes" id="UP000187209">
    <property type="component" value="Unassembled WGS sequence"/>
</dbReference>
<gene>
    <name evidence="2" type="ORF">SteCoe_24810</name>
</gene>
<reference evidence="2 3" key="1">
    <citation type="submission" date="2016-11" db="EMBL/GenBank/DDBJ databases">
        <title>The macronuclear genome of Stentor coeruleus: a giant cell with tiny introns.</title>
        <authorList>
            <person name="Slabodnick M."/>
            <person name="Ruby J.G."/>
            <person name="Reiff S.B."/>
            <person name="Swart E.C."/>
            <person name="Gosai S."/>
            <person name="Prabakaran S."/>
            <person name="Witkowska E."/>
            <person name="Larue G.E."/>
            <person name="Fisher S."/>
            <person name="Freeman R.M."/>
            <person name="Gunawardena J."/>
            <person name="Chu W."/>
            <person name="Stover N.A."/>
            <person name="Gregory B.D."/>
            <person name="Nowacki M."/>
            <person name="Derisi J."/>
            <person name="Roy S.W."/>
            <person name="Marshall W.F."/>
            <person name="Sood P."/>
        </authorList>
    </citation>
    <scope>NUCLEOTIDE SEQUENCE [LARGE SCALE GENOMIC DNA]</scope>
    <source>
        <strain evidence="2">WM001</strain>
    </source>
</reference>
<comment type="caution">
    <text evidence="2">The sequence shown here is derived from an EMBL/GenBank/DDBJ whole genome shotgun (WGS) entry which is preliminary data.</text>
</comment>
<accession>A0A1R2BH44</accession>
<dbReference type="AlphaFoldDB" id="A0A1R2BH44"/>
<evidence type="ECO:0000313" key="3">
    <source>
        <dbReference type="Proteomes" id="UP000187209"/>
    </source>
</evidence>
<feature type="compositionally biased region" description="Polar residues" evidence="1">
    <location>
        <begin position="357"/>
        <end position="367"/>
    </location>
</feature>
<keyword evidence="3" id="KW-1185">Reference proteome</keyword>
<dbReference type="EMBL" id="MPUH01000660">
    <property type="protein sequence ID" value="OMJ75955.1"/>
    <property type="molecule type" value="Genomic_DNA"/>
</dbReference>
<organism evidence="2 3">
    <name type="scientific">Stentor coeruleus</name>
    <dbReference type="NCBI Taxonomy" id="5963"/>
    <lineage>
        <taxon>Eukaryota</taxon>
        <taxon>Sar</taxon>
        <taxon>Alveolata</taxon>
        <taxon>Ciliophora</taxon>
        <taxon>Postciliodesmatophora</taxon>
        <taxon>Heterotrichea</taxon>
        <taxon>Heterotrichida</taxon>
        <taxon>Stentoridae</taxon>
        <taxon>Stentor</taxon>
    </lineage>
</organism>
<evidence type="ECO:0000256" key="1">
    <source>
        <dbReference type="SAM" id="MobiDB-lite"/>
    </source>
</evidence>
<proteinExistence type="predicted"/>
<feature type="region of interest" description="Disordered" evidence="1">
    <location>
        <begin position="336"/>
        <end position="367"/>
    </location>
</feature>
<sequence>MKSQEKYDIVTQLTSLFKEMNSSLKQKNRNYLPNQVSVTKIYNTITSNLESIKPQPDLFNFFKKFSEFTSIDILIINCNKISHFSCNKPTITLFITYDENNDVYLLYPDVYSNELVDEVIKANQPTTEKFLSCGHPFPNFNNSDAQSIAEYVLSNIKCSQGCEILMNEEIKIIIEIARNYISTFETSCALCNVSLDNSAVKCSNCLFSYCFNNCKDKLLRDTKYYCLICSNILNPPRVKKVKNIENTSEVESVKMHKDHDLTLVSSNYTCQHKAEIIFYCKECMKISYQWNQNILNANLCTRCGIFFKNSVNYCLFCACEVHQIQAKLEEENKVRADSMILDKTPEEADISDDPEVLNQSDPSQSGY</sequence>
<evidence type="ECO:0000313" key="2">
    <source>
        <dbReference type="EMBL" id="OMJ75955.1"/>
    </source>
</evidence>
<protein>
    <submittedName>
        <fullName evidence="2">Uncharacterized protein</fullName>
    </submittedName>
</protein>